<dbReference type="InterPro" id="IPR005672">
    <property type="entry name" value="Phosphate_PstA"/>
</dbReference>
<evidence type="ECO:0000313" key="12">
    <source>
        <dbReference type="Proteomes" id="UP000076079"/>
    </source>
</evidence>
<organism evidence="11 12">
    <name type="scientific">Luteitalea pratensis</name>
    <dbReference type="NCBI Taxonomy" id="1855912"/>
    <lineage>
        <taxon>Bacteria</taxon>
        <taxon>Pseudomonadati</taxon>
        <taxon>Acidobacteriota</taxon>
        <taxon>Vicinamibacteria</taxon>
        <taxon>Vicinamibacterales</taxon>
        <taxon>Vicinamibacteraceae</taxon>
        <taxon>Luteitalea</taxon>
    </lineage>
</organism>
<proteinExistence type="inferred from homology"/>
<comment type="similarity">
    <text evidence="2 9">Belongs to the binding-protein-dependent transport system permease family. CysTW subfamily.</text>
</comment>
<evidence type="ECO:0000256" key="1">
    <source>
        <dbReference type="ARBA" id="ARBA00004651"/>
    </source>
</evidence>
<dbReference type="GO" id="GO:0005886">
    <property type="term" value="C:plasma membrane"/>
    <property type="evidence" value="ECO:0007669"/>
    <property type="project" value="UniProtKB-SubCell"/>
</dbReference>
<feature type="transmembrane region" description="Helical" evidence="9">
    <location>
        <begin position="59"/>
        <end position="88"/>
    </location>
</feature>
<evidence type="ECO:0000256" key="9">
    <source>
        <dbReference type="RuleBase" id="RU363043"/>
    </source>
</evidence>
<dbReference type="GO" id="GO:0005315">
    <property type="term" value="F:phosphate transmembrane transporter activity"/>
    <property type="evidence" value="ECO:0007669"/>
    <property type="project" value="InterPro"/>
</dbReference>
<dbReference type="PATRIC" id="fig|1813736.3.peg.3249"/>
<protein>
    <recommendedName>
        <fullName evidence="3 9">Phosphate transport system permease protein PstA</fullName>
    </recommendedName>
</protein>
<dbReference type="STRING" id="1855912.LuPra_03049"/>
<dbReference type="Gene3D" id="1.10.3720.10">
    <property type="entry name" value="MetI-like"/>
    <property type="match status" value="1"/>
</dbReference>
<reference evidence="11 12" key="1">
    <citation type="journal article" date="2016" name="Genome Announc.">
        <title>First Complete Genome Sequence of a Subdivision 6 Acidobacterium Strain.</title>
        <authorList>
            <person name="Huang S."/>
            <person name="Vieira S."/>
            <person name="Bunk B."/>
            <person name="Riedel T."/>
            <person name="Sproer C."/>
            <person name="Overmann J."/>
        </authorList>
    </citation>
    <scope>NUCLEOTIDE SEQUENCE [LARGE SCALE GENOMIC DNA]</scope>
    <source>
        <strain evidence="12">DSM 100886 HEG_-6_39</strain>
    </source>
</reference>
<evidence type="ECO:0000256" key="2">
    <source>
        <dbReference type="ARBA" id="ARBA00007069"/>
    </source>
</evidence>
<dbReference type="InterPro" id="IPR000515">
    <property type="entry name" value="MetI-like"/>
</dbReference>
<comment type="subcellular location">
    <subcellularLocation>
        <location evidence="1 9">Cell membrane</location>
        <topology evidence="1 9">Multi-pass membrane protein</topology>
    </subcellularLocation>
</comment>
<dbReference type="CDD" id="cd06261">
    <property type="entry name" value="TM_PBP2"/>
    <property type="match status" value="1"/>
</dbReference>
<dbReference type="PANTHER" id="PTHR43470:SF5">
    <property type="entry name" value="PHOSPHATE TRANSPORT SYSTEM PERMEASE PROTEIN PSTA"/>
    <property type="match status" value="1"/>
</dbReference>
<dbReference type="SUPFAM" id="SSF161098">
    <property type="entry name" value="MetI-like"/>
    <property type="match status" value="1"/>
</dbReference>
<reference evidence="12" key="2">
    <citation type="submission" date="2016-04" db="EMBL/GenBank/DDBJ databases">
        <title>First Complete Genome Sequence of a Subdivision 6 Acidobacterium.</title>
        <authorList>
            <person name="Huang S."/>
            <person name="Vieira S."/>
            <person name="Bunk B."/>
            <person name="Riedel T."/>
            <person name="Sproeer C."/>
            <person name="Overmann J."/>
        </authorList>
    </citation>
    <scope>NUCLEOTIDE SEQUENCE [LARGE SCALE GENOMIC DNA]</scope>
    <source>
        <strain evidence="12">DSM 100886 HEG_-6_39</strain>
    </source>
</reference>
<evidence type="ECO:0000256" key="4">
    <source>
        <dbReference type="ARBA" id="ARBA00022448"/>
    </source>
</evidence>
<keyword evidence="7 9" id="KW-1133">Transmembrane helix</keyword>
<dbReference type="KEGG" id="abac:LuPra_03049"/>
<evidence type="ECO:0000256" key="8">
    <source>
        <dbReference type="ARBA" id="ARBA00023136"/>
    </source>
</evidence>
<keyword evidence="12" id="KW-1185">Reference proteome</keyword>
<name>A0A143PNR3_LUTPR</name>
<sequence>MIDARGRDRAFHALGLAVLLAALAALGVLLWDVVADGAGRLSWAFVTGYPSRRASNAGLLPALAGSVWLVGLAALLAMPIGVGAAIALEEYGGRGRWARLIEINIANLAGVPSIIYGLLGLGLFVRALRLERTLLAGAATLALLMLPLVILTAREALRAVPLSLREASLALGATKWQTVWHHVLPAALPGLLTGLILAVSRVIGEAAPLIVIGALTYVPFVPDGPLSPFTALPIQIYAWTSRPGTGFRANAAAAILVLLAVLLVTNSLAIWLRDRSSRRRPA</sequence>
<feature type="transmembrane region" description="Helical" evidence="9">
    <location>
        <begin position="108"/>
        <end position="128"/>
    </location>
</feature>
<dbReference type="PANTHER" id="PTHR43470">
    <property type="entry name" value="PHOSPHATE TRANSPORT SYSTEM PERMEASE PROTEIN PSTA-RELATED"/>
    <property type="match status" value="1"/>
</dbReference>
<keyword evidence="5 9" id="KW-1003">Cell membrane</keyword>
<accession>A0A143PNR3</accession>
<dbReference type="Pfam" id="PF00528">
    <property type="entry name" value="BPD_transp_1"/>
    <property type="match status" value="1"/>
</dbReference>
<dbReference type="InterPro" id="IPR035906">
    <property type="entry name" value="MetI-like_sf"/>
</dbReference>
<feature type="transmembrane region" description="Helical" evidence="9">
    <location>
        <begin position="251"/>
        <end position="272"/>
    </location>
</feature>
<evidence type="ECO:0000256" key="6">
    <source>
        <dbReference type="ARBA" id="ARBA00022692"/>
    </source>
</evidence>
<keyword evidence="8 9" id="KW-0472">Membrane</keyword>
<comment type="caution">
    <text evidence="9">Lacks conserved residue(s) required for the propagation of feature annotation.</text>
</comment>
<evidence type="ECO:0000256" key="5">
    <source>
        <dbReference type="ARBA" id="ARBA00022475"/>
    </source>
</evidence>
<feature type="transmembrane region" description="Helical" evidence="9">
    <location>
        <begin position="134"/>
        <end position="153"/>
    </location>
</feature>
<gene>
    <name evidence="11" type="primary">pstA_2</name>
    <name evidence="11" type="ORF">LuPra_03049</name>
</gene>
<evidence type="ECO:0000259" key="10">
    <source>
        <dbReference type="PROSITE" id="PS50928"/>
    </source>
</evidence>
<dbReference type="AlphaFoldDB" id="A0A143PNR3"/>
<evidence type="ECO:0000313" key="11">
    <source>
        <dbReference type="EMBL" id="AMY09823.1"/>
    </source>
</evidence>
<dbReference type="PROSITE" id="PS50928">
    <property type="entry name" value="ABC_TM1"/>
    <property type="match status" value="1"/>
</dbReference>
<dbReference type="NCBIfam" id="TIGR00974">
    <property type="entry name" value="3a0107s02c"/>
    <property type="match status" value="1"/>
</dbReference>
<feature type="domain" description="ABC transmembrane type-1" evidence="10">
    <location>
        <begin position="63"/>
        <end position="268"/>
    </location>
</feature>
<dbReference type="RefSeq" id="WP_110171537.1">
    <property type="nucleotide sequence ID" value="NZ_CP015136.1"/>
</dbReference>
<keyword evidence="6 9" id="KW-0812">Transmembrane</keyword>
<dbReference type="EMBL" id="CP015136">
    <property type="protein sequence ID" value="AMY09823.1"/>
    <property type="molecule type" value="Genomic_DNA"/>
</dbReference>
<dbReference type="GO" id="GO:0035435">
    <property type="term" value="P:phosphate ion transmembrane transport"/>
    <property type="evidence" value="ECO:0007669"/>
    <property type="project" value="InterPro"/>
</dbReference>
<dbReference type="Proteomes" id="UP000076079">
    <property type="component" value="Chromosome"/>
</dbReference>
<keyword evidence="4" id="KW-0813">Transport</keyword>
<evidence type="ECO:0000256" key="7">
    <source>
        <dbReference type="ARBA" id="ARBA00022989"/>
    </source>
</evidence>
<dbReference type="OrthoDB" id="9785113at2"/>
<evidence type="ECO:0000256" key="3">
    <source>
        <dbReference type="ARBA" id="ARBA00016864"/>
    </source>
</evidence>